<dbReference type="InterPro" id="IPR043502">
    <property type="entry name" value="DNA/RNA_pol_sf"/>
</dbReference>
<dbReference type="PROSITE" id="PS00141">
    <property type="entry name" value="ASP_PROTEASE"/>
    <property type="match status" value="1"/>
</dbReference>
<dbReference type="InterPro" id="IPR021109">
    <property type="entry name" value="Peptidase_aspartic_dom_sf"/>
</dbReference>
<dbReference type="Proteomes" id="UP001176961">
    <property type="component" value="Unassembled WGS sequence"/>
</dbReference>
<dbReference type="GO" id="GO:0004190">
    <property type="term" value="F:aspartic-type endopeptidase activity"/>
    <property type="evidence" value="ECO:0007669"/>
    <property type="project" value="InterPro"/>
</dbReference>
<feature type="region of interest" description="Disordered" evidence="1">
    <location>
        <begin position="1"/>
        <end position="30"/>
    </location>
</feature>
<comment type="caution">
    <text evidence="3">The sequence shown here is derived from an EMBL/GenBank/DDBJ whole genome shotgun (WGS) entry which is preliminary data.</text>
</comment>
<dbReference type="Gene3D" id="2.40.70.10">
    <property type="entry name" value="Acid Proteases"/>
    <property type="match status" value="1"/>
</dbReference>
<dbReference type="SUPFAM" id="SSF50630">
    <property type="entry name" value="Acid proteases"/>
    <property type="match status" value="1"/>
</dbReference>
<sequence>MPSTRSRADTRANLAQFSHPNSATPPSQVAAPAAPISASLANVTDDGLISGRDARELRDATAQAITEVWTDSRNVAANLAEKINANNASLLEDLNQSFAAMSHRIDGRSPHITTQIPIPSLPDFSGADDDPTQFSDWLSRVEDIFDMLATPLSSATKAKLVKGHLQGLAREKVNQLTPEQRDNYELLVAELKKRFEGPHRRYLARQALTGCRQQPEESCFAFANRLLRLVRASTAGLDPHSQKERLLDEFVPTANGHQVSYSSSVWPPRASLSSVNVLALNSGERFFVAQIPIKVNNINILALVDTGAATITITSRQTAPLLGVFSLVPSDIPSALGMAGIPIKLIGCAMLHFHIGSVQLDHQVYFAESAGIPQSADSYNIIMGNDLLSCLPPWTIHYGSRTFHFANRNVNILSAQTLLENADISIAVRAAETTVLSPTSEIFVPCAIDSPHPAFVLTSQSDQLLNKNVMITPAVVHSGRIQVLATNPSSEAQILYKGTLAKGPSCPVFKHNPTFHVDLSEAEVNEDQRRQLAELFDEFSDRISQDTYDLGSYEVTQIVIRTTSDIPPTRFRPPRIPVKFQKELDDHINKLLGSGRIVESDTPWIHNTVI</sequence>
<gene>
    <name evidence="3" type="ORF">CYNAS_LOCUS12544</name>
</gene>
<evidence type="ECO:0000256" key="1">
    <source>
        <dbReference type="SAM" id="MobiDB-lite"/>
    </source>
</evidence>
<dbReference type="InterPro" id="IPR005162">
    <property type="entry name" value="Retrotrans_gag_dom"/>
</dbReference>
<protein>
    <recommendedName>
        <fullName evidence="2">Retrotransposon gag domain-containing protein</fullName>
    </recommendedName>
</protein>
<evidence type="ECO:0000259" key="2">
    <source>
        <dbReference type="Pfam" id="PF03732"/>
    </source>
</evidence>
<dbReference type="CDD" id="cd00303">
    <property type="entry name" value="retropepsin_like"/>
    <property type="match status" value="1"/>
</dbReference>
<dbReference type="InterPro" id="IPR001969">
    <property type="entry name" value="Aspartic_peptidase_AS"/>
</dbReference>
<organism evidence="3 4">
    <name type="scientific">Cylicocyclus nassatus</name>
    <name type="common">Nematode worm</name>
    <dbReference type="NCBI Taxonomy" id="53992"/>
    <lineage>
        <taxon>Eukaryota</taxon>
        <taxon>Metazoa</taxon>
        <taxon>Ecdysozoa</taxon>
        <taxon>Nematoda</taxon>
        <taxon>Chromadorea</taxon>
        <taxon>Rhabditida</taxon>
        <taxon>Rhabditina</taxon>
        <taxon>Rhabditomorpha</taxon>
        <taxon>Strongyloidea</taxon>
        <taxon>Strongylidae</taxon>
        <taxon>Cylicocyclus</taxon>
    </lineage>
</organism>
<dbReference type="SUPFAM" id="SSF56672">
    <property type="entry name" value="DNA/RNA polymerases"/>
    <property type="match status" value="1"/>
</dbReference>
<evidence type="ECO:0000313" key="3">
    <source>
        <dbReference type="EMBL" id="CAJ0600561.1"/>
    </source>
</evidence>
<name>A0AA36M709_CYLNA</name>
<evidence type="ECO:0000313" key="4">
    <source>
        <dbReference type="Proteomes" id="UP001176961"/>
    </source>
</evidence>
<dbReference type="AlphaFoldDB" id="A0AA36M709"/>
<accession>A0AA36M709</accession>
<keyword evidence="4" id="KW-1185">Reference proteome</keyword>
<feature type="compositionally biased region" description="Basic and acidic residues" evidence="1">
    <location>
        <begin position="1"/>
        <end position="10"/>
    </location>
</feature>
<proteinExistence type="predicted"/>
<dbReference type="GO" id="GO:0006508">
    <property type="term" value="P:proteolysis"/>
    <property type="evidence" value="ECO:0007669"/>
    <property type="project" value="InterPro"/>
</dbReference>
<dbReference type="Pfam" id="PF03732">
    <property type="entry name" value="Retrotrans_gag"/>
    <property type="match status" value="1"/>
</dbReference>
<reference evidence="3" key="1">
    <citation type="submission" date="2023-07" db="EMBL/GenBank/DDBJ databases">
        <authorList>
            <consortium name="CYATHOMIX"/>
        </authorList>
    </citation>
    <scope>NUCLEOTIDE SEQUENCE</scope>
    <source>
        <strain evidence="3">N/A</strain>
    </source>
</reference>
<dbReference type="EMBL" id="CATQJL010000223">
    <property type="protein sequence ID" value="CAJ0600561.1"/>
    <property type="molecule type" value="Genomic_DNA"/>
</dbReference>
<feature type="domain" description="Retrotransposon gag" evidence="2">
    <location>
        <begin position="160"/>
        <end position="246"/>
    </location>
</feature>